<comment type="caution">
    <text evidence="1">The sequence shown here is derived from an EMBL/GenBank/DDBJ whole genome shotgun (WGS) entry which is preliminary data.</text>
</comment>
<gene>
    <name evidence="1" type="ORF">LTT95_15760</name>
</gene>
<reference evidence="1" key="2">
    <citation type="journal article" date="2022" name="Syst. Appl. Microbiol.">
        <title>Physiological and genomic characterisation of Luteimonas fraxinea sp. nov., a bacterial species associated with trees tolerant to ash dieback.</title>
        <authorList>
            <person name="Ulrich K."/>
            <person name="Becker R."/>
            <person name="Behrendt U."/>
            <person name="Kube M."/>
            <person name="Schneck V."/>
            <person name="Ulrich A."/>
        </authorList>
    </citation>
    <scope>NUCLEOTIDE SEQUENCE</scope>
    <source>
        <strain evidence="1">A1P009</strain>
    </source>
</reference>
<accession>A0ABS8UIT2</accession>
<organism evidence="1 2">
    <name type="scientific">Luteimonas fraxinea</name>
    <dbReference type="NCBI Taxonomy" id="2901869"/>
    <lineage>
        <taxon>Bacteria</taxon>
        <taxon>Pseudomonadati</taxon>
        <taxon>Pseudomonadota</taxon>
        <taxon>Gammaproteobacteria</taxon>
        <taxon>Lysobacterales</taxon>
        <taxon>Lysobacteraceae</taxon>
        <taxon>Luteimonas</taxon>
    </lineage>
</organism>
<name>A0ABS8UIT2_9GAMM</name>
<sequence>MSDKKAYPLRINAAILAAVQRWADDDLRSANAQIEFLLRDALRRAGRIAPASESEVSKDTGHE</sequence>
<keyword evidence="2" id="KW-1185">Reference proteome</keyword>
<evidence type="ECO:0000313" key="2">
    <source>
        <dbReference type="Proteomes" id="UP001430360"/>
    </source>
</evidence>
<reference evidence="1" key="1">
    <citation type="submission" date="2021-12" db="EMBL/GenBank/DDBJ databases">
        <authorList>
            <person name="Ulrich A."/>
        </authorList>
    </citation>
    <scope>NUCLEOTIDE SEQUENCE</scope>
    <source>
        <strain evidence="1">A1P009</strain>
    </source>
</reference>
<dbReference type="InterPro" id="IPR013321">
    <property type="entry name" value="Arc_rbn_hlx_hlx"/>
</dbReference>
<proteinExistence type="predicted"/>
<dbReference type="InterPro" id="IPR010985">
    <property type="entry name" value="Ribbon_hlx_hlx"/>
</dbReference>
<dbReference type="Proteomes" id="UP001430360">
    <property type="component" value="Unassembled WGS sequence"/>
</dbReference>
<dbReference type="EMBL" id="JAJQKU010000006">
    <property type="protein sequence ID" value="MCD9098395.1"/>
    <property type="molecule type" value="Genomic_DNA"/>
</dbReference>
<evidence type="ECO:0000313" key="1">
    <source>
        <dbReference type="EMBL" id="MCD9098395.1"/>
    </source>
</evidence>
<dbReference type="SUPFAM" id="SSF47598">
    <property type="entry name" value="Ribbon-helix-helix"/>
    <property type="match status" value="1"/>
</dbReference>
<protein>
    <submittedName>
        <fullName evidence="1">Arc family DNA binding domain-containing protein</fullName>
    </submittedName>
</protein>
<dbReference type="RefSeq" id="WP_232137685.1">
    <property type="nucleotide sequence ID" value="NZ_CP089507.1"/>
</dbReference>
<dbReference type="Gene3D" id="1.10.1220.10">
    <property type="entry name" value="Met repressor-like"/>
    <property type="match status" value="1"/>
</dbReference>